<dbReference type="EMBL" id="CP002959">
    <property type="protein sequence ID" value="AFM12836.1"/>
    <property type="molecule type" value="Genomic_DNA"/>
</dbReference>
<accession>I4B6C9</accession>
<evidence type="ECO:0000313" key="1">
    <source>
        <dbReference type="EMBL" id="AFM12836.1"/>
    </source>
</evidence>
<gene>
    <name evidence="1" type="ordered locus">Turpa_2191</name>
</gene>
<dbReference type="AlphaFoldDB" id="I4B6C9"/>
<dbReference type="STRING" id="869212.Turpa_2191"/>
<sequence>MFLTFLLHNSINGALVLKPTKRHSTIDDVFT</sequence>
<name>I4B6C9_TURPD</name>
<evidence type="ECO:0000313" key="2">
    <source>
        <dbReference type="Proteomes" id="UP000006048"/>
    </source>
</evidence>
<keyword evidence="2" id="KW-1185">Reference proteome</keyword>
<dbReference type="HOGENOM" id="CLU_3399017_0_0_12"/>
<organism evidence="1 2">
    <name type="scientific">Turneriella parva (strain ATCC BAA-1111 / DSM 21527 / NCTC 11395 / H)</name>
    <name type="common">Leptospira parva</name>
    <dbReference type="NCBI Taxonomy" id="869212"/>
    <lineage>
        <taxon>Bacteria</taxon>
        <taxon>Pseudomonadati</taxon>
        <taxon>Spirochaetota</taxon>
        <taxon>Spirochaetia</taxon>
        <taxon>Leptospirales</taxon>
        <taxon>Leptospiraceae</taxon>
        <taxon>Turneriella</taxon>
    </lineage>
</organism>
<dbReference type="KEGG" id="tpx:Turpa_2191"/>
<protein>
    <submittedName>
        <fullName evidence="1">Uncharacterized protein</fullName>
    </submittedName>
</protein>
<reference evidence="1 2" key="1">
    <citation type="submission" date="2012-06" db="EMBL/GenBank/DDBJ databases">
        <title>The complete chromosome of genome of Turneriella parva DSM 21527.</title>
        <authorList>
            <consortium name="US DOE Joint Genome Institute (JGI-PGF)"/>
            <person name="Lucas S."/>
            <person name="Han J."/>
            <person name="Lapidus A."/>
            <person name="Bruce D."/>
            <person name="Goodwin L."/>
            <person name="Pitluck S."/>
            <person name="Peters L."/>
            <person name="Kyrpides N."/>
            <person name="Mavromatis K."/>
            <person name="Ivanova N."/>
            <person name="Mikhailova N."/>
            <person name="Chertkov O."/>
            <person name="Detter J.C."/>
            <person name="Tapia R."/>
            <person name="Han C."/>
            <person name="Land M."/>
            <person name="Hauser L."/>
            <person name="Markowitz V."/>
            <person name="Cheng J.-F."/>
            <person name="Hugenholtz P."/>
            <person name="Woyke T."/>
            <person name="Wu D."/>
            <person name="Gronow S."/>
            <person name="Wellnitz S."/>
            <person name="Brambilla E."/>
            <person name="Klenk H.-P."/>
            <person name="Eisen J.A."/>
        </authorList>
    </citation>
    <scope>NUCLEOTIDE SEQUENCE [LARGE SCALE GENOMIC DNA]</scope>
    <source>
        <strain evidence="2">ATCC BAA-1111 / DSM 21527 / NCTC 11395 / H</strain>
    </source>
</reference>
<proteinExistence type="predicted"/>
<dbReference type="Proteomes" id="UP000006048">
    <property type="component" value="Chromosome"/>
</dbReference>